<dbReference type="EMBL" id="MK523385">
    <property type="protein sequence ID" value="QCF41203.1"/>
    <property type="molecule type" value="Genomic_DNA"/>
</dbReference>
<accession>A0A4D6Q5F6</accession>
<evidence type="ECO:0000256" key="1">
    <source>
        <dbReference type="ARBA" id="ARBA00023002"/>
    </source>
</evidence>
<protein>
    <submittedName>
        <fullName evidence="2">CcxL</fullName>
    </submittedName>
</protein>
<organism evidence="2">
    <name type="scientific">Cochliobolus sativus</name>
    <name type="common">Common root rot and spot blotch fungus</name>
    <name type="synonym">Bipolaris sorokiniana</name>
    <dbReference type="NCBI Taxonomy" id="45130"/>
    <lineage>
        <taxon>Eukaryota</taxon>
        <taxon>Fungi</taxon>
        <taxon>Dikarya</taxon>
        <taxon>Ascomycota</taxon>
        <taxon>Pezizomycotina</taxon>
        <taxon>Dothideomycetes</taxon>
        <taxon>Pleosporomycetidae</taxon>
        <taxon>Pleosporales</taxon>
        <taxon>Pleosporineae</taxon>
        <taxon>Pleosporaceae</taxon>
        <taxon>Bipolaris</taxon>
    </lineage>
</organism>
<dbReference type="InterPro" id="IPR025337">
    <property type="entry name" value="Questin_oxidase-like"/>
</dbReference>
<proteinExistence type="predicted"/>
<reference evidence="2" key="1">
    <citation type="journal article" date="2019" name="Appl. Microbiol. Biotechnol.">
        <title>Genome- and MS-based mining of antibacterial chlorinated chromones and xanthones from the phytopathogenic fungus Bipolaris sorokiniana strain 11134.</title>
        <authorList>
            <person name="Han J."/>
            <person name="Zhang J."/>
            <person name="Song Z."/>
            <person name="Liu M."/>
            <person name="Hu J."/>
            <person name="Hou C."/>
            <person name="Zhu G."/>
            <person name="Jiang L."/>
            <person name="Xia X."/>
            <person name="Quinn R.J."/>
            <person name="Feng Y."/>
            <person name="Zhang L."/>
            <person name="Hsiang T."/>
            <person name="Liu X."/>
        </authorList>
    </citation>
    <scope>NUCLEOTIDE SEQUENCE</scope>
    <source>
        <strain evidence="2">11134</strain>
    </source>
</reference>
<dbReference type="OMA" id="KHHCFWG"/>
<name>A0A4D6Q5F6_COCSA</name>
<dbReference type="PANTHER" id="PTHR35870">
    <property type="entry name" value="PROTEIN, PUTATIVE (AFU_ORTHOLOGUE AFUA_5G03330)-RELATED"/>
    <property type="match status" value="1"/>
</dbReference>
<dbReference type="PANTHER" id="PTHR35870:SF7">
    <property type="entry name" value="BAEYER-VILLIGER OXIDASE MDPL"/>
    <property type="match status" value="1"/>
</dbReference>
<sequence>MGSITNDNVTSADAHNPIISLNDKHLDAGIARIGPNPPGCIEILNKLLQKNHDDFGMFWRPVAGHNHTVHSMLSVFAMGGGPEQLQRAYDDDDLHQEPMPPLDKSIVAELNTPAGFLAHMRQLDQYANYLKFFEAEIQHKGWKDVVYEYCFSKTEIGQAMLAQLFDGAYHPIIHLGFGIEFEQPGIVAEGLAHAATHDPANIEHFFVKSEELARSGDVPSKPLAELYDLTRNNPTIKSAALMQQGPVRVRDGVMANAMDEMIRVAAHYQPSASDIQLNVLEMLSGAAYGAGAAQRKGKASKIDFFSMHNVTSSVFVALLVDQPWIDHENKLRLIEWKGRMDLVWYASGSAPALDAGFISQYEPTLSKGMDWSSLYAAVNDSHDDGHVAKFVRALKAGEELEQRTTGAESRLLLVRGDMWLRLAQMAYDTTHGLPDMQKWIMGAGYDPLWAKVPDVA</sequence>
<evidence type="ECO:0000313" key="2">
    <source>
        <dbReference type="EMBL" id="QCF41203.1"/>
    </source>
</evidence>
<dbReference type="AlphaFoldDB" id="A0A4D6Q5F6"/>
<dbReference type="GO" id="GO:0016491">
    <property type="term" value="F:oxidoreductase activity"/>
    <property type="evidence" value="ECO:0007669"/>
    <property type="project" value="UniProtKB-KW"/>
</dbReference>
<keyword evidence="1" id="KW-0560">Oxidoreductase</keyword>
<dbReference type="Pfam" id="PF14027">
    <property type="entry name" value="Questin_oxidase"/>
    <property type="match status" value="1"/>
</dbReference>